<evidence type="ECO:0000256" key="2">
    <source>
        <dbReference type="ARBA" id="ARBA00010333"/>
    </source>
</evidence>
<keyword evidence="9 10" id="KW-0472">Membrane</keyword>
<evidence type="ECO:0000259" key="12">
    <source>
        <dbReference type="PROSITE" id="PS50928"/>
    </source>
</evidence>
<dbReference type="Pfam" id="PF00528">
    <property type="entry name" value="BPD_transp_1"/>
    <property type="match status" value="1"/>
</dbReference>
<dbReference type="PANTHER" id="PTHR30614">
    <property type="entry name" value="MEMBRANE COMPONENT OF AMINO ACID ABC TRANSPORTER"/>
    <property type="match status" value="1"/>
</dbReference>
<protein>
    <submittedName>
        <fullName evidence="13">ABC transporter permease subunit</fullName>
    </submittedName>
</protein>
<feature type="transmembrane region" description="Helical" evidence="10">
    <location>
        <begin position="286"/>
        <end position="306"/>
    </location>
</feature>
<sequence length="483" mass="51766">MKRAAHALFVLVLGLLFVAVPAAGASASTGVGGRSADLPPTLKVGTEGVYPPFSYHGGTGTGLTGYDIDVMNAIGKHLGVKVEYVETPFDSMFAALEAGRFDVVANQITFNEERNARYDLSDPYVETTGVLVVRKDEKGITKLADLKGKRAAENITSNWAEVAKGAGATIVGVDEMALAIDNLEQGRVDALVNDKLAIRNYLRTKPDAGIKVVAETNDVSKSVLAARKGSGYLPQLNKAIADLKADGTLDKIYAKYFGAAVTTPSTWQIMRDNAWPMARAALTRTIPLTVISFAVGMVIALAIGLMRMSSHPVVAGIARLYISFIRGTPLLVQLFLIFYALPQLGVKINPFLAAVIAFSLNVGGYAAEIVRSSVESLPRGQWEAASTVGMDYATTLRRVILPQAARTAVPPLSNTLISLVKDTSLAATILVVELFRRAQIAAAPSFEFLALYGMAALYYWVICLVLSFAQSRTETRLNRFVAA</sequence>
<evidence type="ECO:0000313" key="13">
    <source>
        <dbReference type="EMBL" id="GAA4721084.1"/>
    </source>
</evidence>
<name>A0ABP8Y5F5_9MICO</name>
<dbReference type="SUPFAM" id="SSF161098">
    <property type="entry name" value="MetI-like"/>
    <property type="match status" value="1"/>
</dbReference>
<evidence type="ECO:0000256" key="8">
    <source>
        <dbReference type="ARBA" id="ARBA00022989"/>
    </source>
</evidence>
<proteinExistence type="inferred from homology"/>
<dbReference type="NCBIfam" id="TIGR01726">
    <property type="entry name" value="HEQRo_perm_3TM"/>
    <property type="match status" value="1"/>
</dbReference>
<evidence type="ECO:0000313" key="14">
    <source>
        <dbReference type="Proteomes" id="UP001500556"/>
    </source>
</evidence>
<keyword evidence="5 10" id="KW-0812">Transmembrane</keyword>
<dbReference type="CDD" id="cd06261">
    <property type="entry name" value="TM_PBP2"/>
    <property type="match status" value="1"/>
</dbReference>
<evidence type="ECO:0000256" key="5">
    <source>
        <dbReference type="ARBA" id="ARBA00022692"/>
    </source>
</evidence>
<evidence type="ECO:0000256" key="3">
    <source>
        <dbReference type="ARBA" id="ARBA00022448"/>
    </source>
</evidence>
<organism evidence="13 14">
    <name type="scientific">Pedococcus ginsenosidimutans</name>
    <dbReference type="NCBI Taxonomy" id="490570"/>
    <lineage>
        <taxon>Bacteria</taxon>
        <taxon>Bacillati</taxon>
        <taxon>Actinomycetota</taxon>
        <taxon>Actinomycetes</taxon>
        <taxon>Micrococcales</taxon>
        <taxon>Intrasporangiaceae</taxon>
        <taxon>Pedococcus</taxon>
    </lineage>
</organism>
<evidence type="ECO:0000256" key="11">
    <source>
        <dbReference type="SAM" id="SignalP"/>
    </source>
</evidence>
<dbReference type="InterPro" id="IPR043429">
    <property type="entry name" value="ArtM/GltK/GlnP/TcyL/YhdX-like"/>
</dbReference>
<comment type="caution">
    <text evidence="13">The sequence shown here is derived from an EMBL/GenBank/DDBJ whole genome shotgun (WGS) entry which is preliminary data.</text>
</comment>
<evidence type="ECO:0000256" key="1">
    <source>
        <dbReference type="ARBA" id="ARBA00004651"/>
    </source>
</evidence>
<feature type="domain" description="ABC transmembrane type-1" evidence="12">
    <location>
        <begin position="282"/>
        <end position="470"/>
    </location>
</feature>
<dbReference type="SUPFAM" id="SSF53850">
    <property type="entry name" value="Periplasmic binding protein-like II"/>
    <property type="match status" value="1"/>
</dbReference>
<keyword evidence="3 10" id="KW-0813">Transport</keyword>
<evidence type="ECO:0000256" key="10">
    <source>
        <dbReference type="RuleBase" id="RU363032"/>
    </source>
</evidence>
<dbReference type="InterPro" id="IPR000515">
    <property type="entry name" value="MetI-like"/>
</dbReference>
<dbReference type="InterPro" id="IPR018313">
    <property type="entry name" value="SBP_3_CS"/>
</dbReference>
<dbReference type="SMART" id="SM00062">
    <property type="entry name" value="PBPb"/>
    <property type="match status" value="1"/>
</dbReference>
<keyword evidence="14" id="KW-1185">Reference proteome</keyword>
<feature type="transmembrane region" description="Helical" evidence="10">
    <location>
        <begin position="446"/>
        <end position="469"/>
    </location>
</feature>
<dbReference type="Gene3D" id="3.40.190.10">
    <property type="entry name" value="Periplasmic binding protein-like II"/>
    <property type="match status" value="2"/>
</dbReference>
<keyword evidence="8 10" id="KW-1133">Transmembrane helix</keyword>
<dbReference type="RefSeq" id="WP_345502697.1">
    <property type="nucleotide sequence ID" value="NZ_BAABLO010000005.1"/>
</dbReference>
<dbReference type="PROSITE" id="PS01039">
    <property type="entry name" value="SBP_BACTERIAL_3"/>
    <property type="match status" value="1"/>
</dbReference>
<dbReference type="InterPro" id="IPR001638">
    <property type="entry name" value="Solute-binding_3/MltF_N"/>
</dbReference>
<feature type="signal peptide" evidence="11">
    <location>
        <begin position="1"/>
        <end position="22"/>
    </location>
</feature>
<dbReference type="PANTHER" id="PTHR30614:SF0">
    <property type="entry name" value="L-CYSTINE TRANSPORT SYSTEM PERMEASE PROTEIN TCYL"/>
    <property type="match status" value="1"/>
</dbReference>
<evidence type="ECO:0000256" key="7">
    <source>
        <dbReference type="ARBA" id="ARBA00022970"/>
    </source>
</evidence>
<accession>A0ABP8Y5F5</accession>
<dbReference type="EMBL" id="BAABLO010000005">
    <property type="protein sequence ID" value="GAA4721084.1"/>
    <property type="molecule type" value="Genomic_DNA"/>
</dbReference>
<feature type="transmembrane region" description="Helical" evidence="10">
    <location>
        <begin position="318"/>
        <end position="339"/>
    </location>
</feature>
<comment type="similarity">
    <text evidence="10">Belongs to the binding-protein-dependent transport system permease family.</text>
</comment>
<evidence type="ECO:0000256" key="6">
    <source>
        <dbReference type="ARBA" id="ARBA00022729"/>
    </source>
</evidence>
<comment type="similarity">
    <text evidence="2">Belongs to the bacterial solute-binding protein 3 family.</text>
</comment>
<comment type="subcellular location">
    <subcellularLocation>
        <location evidence="1 10">Cell membrane</location>
        <topology evidence="1 10">Multi-pass membrane protein</topology>
    </subcellularLocation>
</comment>
<dbReference type="Gene3D" id="1.10.3720.10">
    <property type="entry name" value="MetI-like"/>
    <property type="match status" value="1"/>
</dbReference>
<dbReference type="InterPro" id="IPR035906">
    <property type="entry name" value="MetI-like_sf"/>
</dbReference>
<evidence type="ECO:0000256" key="9">
    <source>
        <dbReference type="ARBA" id="ARBA00023136"/>
    </source>
</evidence>
<keyword evidence="7" id="KW-0029">Amino-acid transport</keyword>
<gene>
    <name evidence="13" type="ORF">GCM10025782_18400</name>
</gene>
<keyword evidence="6 11" id="KW-0732">Signal</keyword>
<dbReference type="Proteomes" id="UP001500556">
    <property type="component" value="Unassembled WGS sequence"/>
</dbReference>
<reference evidence="14" key="1">
    <citation type="journal article" date="2019" name="Int. J. Syst. Evol. Microbiol.">
        <title>The Global Catalogue of Microorganisms (GCM) 10K type strain sequencing project: providing services to taxonomists for standard genome sequencing and annotation.</title>
        <authorList>
            <consortium name="The Broad Institute Genomics Platform"/>
            <consortium name="The Broad Institute Genome Sequencing Center for Infectious Disease"/>
            <person name="Wu L."/>
            <person name="Ma J."/>
        </authorList>
    </citation>
    <scope>NUCLEOTIDE SEQUENCE [LARGE SCALE GENOMIC DNA]</scope>
    <source>
        <strain evidence="14">JCM 18961</strain>
    </source>
</reference>
<dbReference type="InterPro" id="IPR010065">
    <property type="entry name" value="AA_ABC_transptr_permease_3TM"/>
</dbReference>
<evidence type="ECO:0000256" key="4">
    <source>
        <dbReference type="ARBA" id="ARBA00022475"/>
    </source>
</evidence>
<feature type="chain" id="PRO_5045039960" evidence="11">
    <location>
        <begin position="23"/>
        <end position="483"/>
    </location>
</feature>
<dbReference type="PROSITE" id="PS50928">
    <property type="entry name" value="ABC_TM1"/>
    <property type="match status" value="1"/>
</dbReference>
<dbReference type="Pfam" id="PF00497">
    <property type="entry name" value="SBP_bac_3"/>
    <property type="match status" value="1"/>
</dbReference>
<keyword evidence="4" id="KW-1003">Cell membrane</keyword>